<dbReference type="Pfam" id="PF01753">
    <property type="entry name" value="zf-MYND"/>
    <property type="match status" value="1"/>
</dbReference>
<dbReference type="AlphaFoldDB" id="A0AAE0NPW0"/>
<dbReference type="GO" id="GO:0000981">
    <property type="term" value="F:DNA-binding transcription factor activity, RNA polymerase II-specific"/>
    <property type="evidence" value="ECO:0007669"/>
    <property type="project" value="TreeGrafter"/>
</dbReference>
<comment type="caution">
    <text evidence="7">The sequence shown here is derived from an EMBL/GenBank/DDBJ whole genome shotgun (WGS) entry which is preliminary data.</text>
</comment>
<proteinExistence type="predicted"/>
<dbReference type="EMBL" id="JAULSW010000004">
    <property type="protein sequence ID" value="KAK3385364.1"/>
    <property type="molecule type" value="Genomic_DNA"/>
</dbReference>
<dbReference type="PROSITE" id="PS01360">
    <property type="entry name" value="ZF_MYND_1"/>
    <property type="match status" value="1"/>
</dbReference>
<dbReference type="GO" id="GO:0008270">
    <property type="term" value="F:zinc ion binding"/>
    <property type="evidence" value="ECO:0007669"/>
    <property type="project" value="UniProtKB-KW"/>
</dbReference>
<sequence>MLIPAFLGCQRPFYAVGNTPAFNLTRCVPQGVDADILLLGCGDVRHILYTSYANVGFPSRKLDITACDIEPNIIARNTLLLALILDADKGVSLTQIWNVFYHFYLDEKDMQLLGTQAKKLLALSESLKLWHGSIYGKTLRFCDEDTLLDVRSIWEKHAESVQLRNTTEFNNQFKANMQKSLDYKDAAWGKEGVVFTSARSAAPLGTQMFKDLAEATQRQWATGLSSSPPRDTKLFPNPMLSVALSDLSPLAYPADPLLSFHLATADANLTKASPLRLPDTAVRIPGEPENLGSRLFEAALVQFREWTNAFRTAAPKTTIRFVVADCFSLCHTLQANLDTGDTCAHWYRQEIGFKALRLAESEYGKTGKSPKQFDVIDTSNVSDYYGAVNVLASAGPLLKDGPSSTLYTELMARGKASEKAKFESLLCGHTRTTSILLGLAPIEYWTNATAVSVVDECLITLSAGRESIEEGLKIQSRLAWKQARYLSGPSSIPSKLHVKADELETTVRRVYEDMLQNEIPDRDGFHRTSHVNAHRATFVAFLKAIGKTTVPVGPEPSVAQLFLERLTNDDTLLLRKFHWQELLLKMSQLGLYTTPKLTLHTKPDNPLAAFWKWTEIPPVVAVTLVVPAAQWKAEHQRALHMTGGLTLQGLVRTPSPSLYSDVQITFGTIEMQGSPDQDDFAVLVREDQDRWGGSSPMIATFNVSTVVLGQGESRATVSLVTYSSIVRSSAMGHDLESTGLLLEGAGLFSTNLLSEDAVFISKNPPGQNGDQVVGSAPPISAGASTVGDTKAKSQESEAVFTANIDTACGDIVTITGHQSIQSAEGKKLLAAKVSIELWQSSPFTININFGENSLNIPVTFPVPVQKDGSKTRVARTSSYIEVIAPIAEPMKSAQLKDYIIPCVLSKPSNIPSALNAPHLSLDTLPILALDDKTRTRFLTTFVSFMYSARERTLRETANQKGISASTRVNFKESIFTMFMLSSGLQGGQTGLFAISHPDRGGVHMLFFVSAIRLDGANASVVLDAAVLPLTNDLVRSNEIYEFLLVVQGLEIATINVNDAELLLWKKAVPALAERCRTWNHKPGCEYKKLDATIPLSLDDGVQLLCSCGMGKLPPDFVSLPEWSNAAAHATRIAISPIFATPFVEDLVGVEMANMISGTSGKGKGQGGQAQGEQQQKQERVVPVMVPDGCRACGKIEGDGGKPLKKCLRCKKVKYCSPGCQKKDWTKHRLECMEEDDAKTFFEKR</sequence>
<evidence type="ECO:0000313" key="8">
    <source>
        <dbReference type="Proteomes" id="UP001285441"/>
    </source>
</evidence>
<accession>A0AAE0NPW0</accession>
<evidence type="ECO:0000256" key="3">
    <source>
        <dbReference type="ARBA" id="ARBA00022833"/>
    </source>
</evidence>
<dbReference type="PANTHER" id="PTHR10237:SF15">
    <property type="entry name" value="LD37257P"/>
    <property type="match status" value="1"/>
</dbReference>
<dbReference type="Proteomes" id="UP001285441">
    <property type="component" value="Unassembled WGS sequence"/>
</dbReference>
<keyword evidence="8" id="KW-1185">Reference proteome</keyword>
<feature type="region of interest" description="Disordered" evidence="5">
    <location>
        <begin position="1158"/>
        <end position="1179"/>
    </location>
</feature>
<dbReference type="Pfam" id="PF14737">
    <property type="entry name" value="DUF4470"/>
    <property type="match status" value="1"/>
</dbReference>
<dbReference type="PANTHER" id="PTHR10237">
    <property type="entry name" value="DEFORMED EPIDERMAL AUTOREGULATORY FACTOR 1 HOMOLOG SUPPRESSIN"/>
    <property type="match status" value="1"/>
</dbReference>
<evidence type="ECO:0000256" key="5">
    <source>
        <dbReference type="SAM" id="MobiDB-lite"/>
    </source>
</evidence>
<keyword evidence="1" id="KW-0479">Metal-binding</keyword>
<evidence type="ECO:0000256" key="2">
    <source>
        <dbReference type="ARBA" id="ARBA00022771"/>
    </source>
</evidence>
<dbReference type="Gene3D" id="6.10.140.2220">
    <property type="match status" value="1"/>
</dbReference>
<reference evidence="7" key="2">
    <citation type="submission" date="2023-06" db="EMBL/GenBank/DDBJ databases">
        <authorList>
            <consortium name="Lawrence Berkeley National Laboratory"/>
            <person name="Haridas S."/>
            <person name="Hensen N."/>
            <person name="Bonometti L."/>
            <person name="Westerberg I."/>
            <person name="Brannstrom I.O."/>
            <person name="Guillou S."/>
            <person name="Cros-Aarteil S."/>
            <person name="Calhoun S."/>
            <person name="Kuo A."/>
            <person name="Mondo S."/>
            <person name="Pangilinan J."/>
            <person name="Riley R."/>
            <person name="LaButti K."/>
            <person name="Andreopoulos B."/>
            <person name="Lipzen A."/>
            <person name="Chen C."/>
            <person name="Yanf M."/>
            <person name="Daum C."/>
            <person name="Ng V."/>
            <person name="Clum A."/>
            <person name="Steindorff A."/>
            <person name="Ohm R."/>
            <person name="Martin F."/>
            <person name="Silar P."/>
            <person name="Natvig D."/>
            <person name="Lalanne C."/>
            <person name="Gautier V."/>
            <person name="Ament-velasquez S.L."/>
            <person name="Kruys A."/>
            <person name="Hutchinson M.I."/>
            <person name="Powell A.J."/>
            <person name="Barry K."/>
            <person name="Miller A.N."/>
            <person name="Grigoriev I.V."/>
            <person name="Debuchy R."/>
            <person name="Gladieux P."/>
            <person name="Thoren M.H."/>
            <person name="Johannesson H."/>
        </authorList>
    </citation>
    <scope>NUCLEOTIDE SEQUENCE</scope>
    <source>
        <strain evidence="7">CBS 232.78</strain>
    </source>
</reference>
<dbReference type="InterPro" id="IPR024119">
    <property type="entry name" value="TF_DEAF-1"/>
</dbReference>
<evidence type="ECO:0000256" key="1">
    <source>
        <dbReference type="ARBA" id="ARBA00022723"/>
    </source>
</evidence>
<organism evidence="7 8">
    <name type="scientific">Podospora didyma</name>
    <dbReference type="NCBI Taxonomy" id="330526"/>
    <lineage>
        <taxon>Eukaryota</taxon>
        <taxon>Fungi</taxon>
        <taxon>Dikarya</taxon>
        <taxon>Ascomycota</taxon>
        <taxon>Pezizomycotina</taxon>
        <taxon>Sordariomycetes</taxon>
        <taxon>Sordariomycetidae</taxon>
        <taxon>Sordariales</taxon>
        <taxon>Podosporaceae</taxon>
        <taxon>Podospora</taxon>
    </lineage>
</organism>
<evidence type="ECO:0000256" key="4">
    <source>
        <dbReference type="PROSITE-ProRule" id="PRU00134"/>
    </source>
</evidence>
<keyword evidence="2 4" id="KW-0863">Zinc-finger</keyword>
<evidence type="ECO:0000259" key="6">
    <source>
        <dbReference type="PROSITE" id="PS50865"/>
    </source>
</evidence>
<reference evidence="7" key="1">
    <citation type="journal article" date="2023" name="Mol. Phylogenet. Evol.">
        <title>Genome-scale phylogeny and comparative genomics of the fungal order Sordariales.</title>
        <authorList>
            <person name="Hensen N."/>
            <person name="Bonometti L."/>
            <person name="Westerberg I."/>
            <person name="Brannstrom I.O."/>
            <person name="Guillou S."/>
            <person name="Cros-Aarteil S."/>
            <person name="Calhoun S."/>
            <person name="Haridas S."/>
            <person name="Kuo A."/>
            <person name="Mondo S."/>
            <person name="Pangilinan J."/>
            <person name="Riley R."/>
            <person name="LaButti K."/>
            <person name="Andreopoulos B."/>
            <person name="Lipzen A."/>
            <person name="Chen C."/>
            <person name="Yan M."/>
            <person name="Daum C."/>
            <person name="Ng V."/>
            <person name="Clum A."/>
            <person name="Steindorff A."/>
            <person name="Ohm R.A."/>
            <person name="Martin F."/>
            <person name="Silar P."/>
            <person name="Natvig D.O."/>
            <person name="Lalanne C."/>
            <person name="Gautier V."/>
            <person name="Ament-Velasquez S.L."/>
            <person name="Kruys A."/>
            <person name="Hutchinson M.I."/>
            <person name="Powell A.J."/>
            <person name="Barry K."/>
            <person name="Miller A.N."/>
            <person name="Grigoriev I.V."/>
            <person name="Debuchy R."/>
            <person name="Gladieux P."/>
            <person name="Hiltunen Thoren M."/>
            <person name="Johannesson H."/>
        </authorList>
    </citation>
    <scope>NUCLEOTIDE SEQUENCE</scope>
    <source>
        <strain evidence="7">CBS 232.78</strain>
    </source>
</reference>
<keyword evidence="3" id="KW-0862">Zinc</keyword>
<dbReference type="GO" id="GO:0005634">
    <property type="term" value="C:nucleus"/>
    <property type="evidence" value="ECO:0007669"/>
    <property type="project" value="TreeGrafter"/>
</dbReference>
<dbReference type="SUPFAM" id="SSF144232">
    <property type="entry name" value="HIT/MYND zinc finger-like"/>
    <property type="match status" value="1"/>
</dbReference>
<gene>
    <name evidence="7" type="ORF">B0H63DRAFT_181951</name>
</gene>
<dbReference type="PROSITE" id="PS50865">
    <property type="entry name" value="ZF_MYND_2"/>
    <property type="match status" value="1"/>
</dbReference>
<dbReference type="InterPro" id="IPR027974">
    <property type="entry name" value="DUF4470"/>
</dbReference>
<dbReference type="InterPro" id="IPR002893">
    <property type="entry name" value="Znf_MYND"/>
</dbReference>
<protein>
    <recommendedName>
        <fullName evidence="6">MYND-type domain-containing protein</fullName>
    </recommendedName>
</protein>
<feature type="domain" description="MYND-type" evidence="6">
    <location>
        <begin position="1189"/>
        <end position="1231"/>
    </location>
</feature>
<name>A0AAE0NPW0_9PEZI</name>
<feature type="compositionally biased region" description="Gly residues" evidence="5">
    <location>
        <begin position="1159"/>
        <end position="1169"/>
    </location>
</feature>
<evidence type="ECO:0000313" key="7">
    <source>
        <dbReference type="EMBL" id="KAK3385364.1"/>
    </source>
</evidence>